<gene>
    <name evidence="1" type="ORF">AXF12_05770</name>
    <name evidence="2" type="ORF">SAMEA44541418_00565</name>
</gene>
<dbReference type="Proteomes" id="UP000215539">
    <property type="component" value="Chromosome 1"/>
</dbReference>
<keyword evidence="3" id="KW-1185">Reference proteome</keyword>
<dbReference type="KEGG" id="chg:AXF12_05770"/>
<name>A0AAX2GXC5_9FLAO</name>
<protein>
    <submittedName>
        <fullName evidence="2">Uncharacterized protein</fullName>
    </submittedName>
</protein>
<dbReference type="EMBL" id="LT906449">
    <property type="protein sequence ID" value="SNV05252.1"/>
    <property type="molecule type" value="Genomic_DNA"/>
</dbReference>
<evidence type="ECO:0000313" key="2">
    <source>
        <dbReference type="EMBL" id="SNV05252.1"/>
    </source>
</evidence>
<sequence>MNKNLEHLSKNKATYILDEYEEAAFRFTGTGSGNFCEVKFKGKAPYKVECTTALAMGALLDGKIITEQDYKDF</sequence>
<organism evidence="2 4">
    <name type="scientific">Capnocytophaga haemolytica</name>
    <dbReference type="NCBI Taxonomy" id="45243"/>
    <lineage>
        <taxon>Bacteria</taxon>
        <taxon>Pseudomonadati</taxon>
        <taxon>Bacteroidota</taxon>
        <taxon>Flavobacteriia</taxon>
        <taxon>Flavobacteriales</taxon>
        <taxon>Flavobacteriaceae</taxon>
        <taxon>Capnocytophaga</taxon>
    </lineage>
</organism>
<dbReference type="Proteomes" id="UP000065822">
    <property type="component" value="Chromosome"/>
</dbReference>
<evidence type="ECO:0000313" key="1">
    <source>
        <dbReference type="EMBL" id="AMD85068.1"/>
    </source>
</evidence>
<proteinExistence type="predicted"/>
<accession>A0AAX2GXC5</accession>
<dbReference type="RefSeq" id="WP_066429121.1">
    <property type="nucleotide sequence ID" value="NZ_CP014227.1"/>
</dbReference>
<reference evidence="1 3" key="1">
    <citation type="submission" date="2016-02" db="EMBL/GenBank/DDBJ databases">
        <authorList>
            <person name="Holder M.E."/>
            <person name="Ajami N.J."/>
            <person name="Petrosino J.F."/>
        </authorList>
    </citation>
    <scope>NUCLEOTIDE SEQUENCE [LARGE SCALE GENOMIC DNA]</scope>
    <source>
        <strain evidence="1 3">CCUG 32990</strain>
    </source>
</reference>
<reference evidence="2 4" key="2">
    <citation type="submission" date="2017-06" db="EMBL/GenBank/DDBJ databases">
        <authorList>
            <consortium name="Pathogen Informatics"/>
        </authorList>
    </citation>
    <scope>NUCLEOTIDE SEQUENCE [LARGE SCALE GENOMIC DNA]</scope>
    <source>
        <strain evidence="2 4">NCTC12947</strain>
    </source>
</reference>
<dbReference type="EMBL" id="CP014227">
    <property type="protein sequence ID" value="AMD85068.1"/>
    <property type="molecule type" value="Genomic_DNA"/>
</dbReference>
<evidence type="ECO:0000313" key="4">
    <source>
        <dbReference type="Proteomes" id="UP000215539"/>
    </source>
</evidence>
<dbReference type="AlphaFoldDB" id="A0AAX2GXC5"/>
<evidence type="ECO:0000313" key="3">
    <source>
        <dbReference type="Proteomes" id="UP000065822"/>
    </source>
</evidence>